<dbReference type="Gene3D" id="1.10.287.470">
    <property type="entry name" value="Helix hairpin bin"/>
    <property type="match status" value="1"/>
</dbReference>
<dbReference type="InterPro" id="IPR058624">
    <property type="entry name" value="MdtA-like_HH"/>
</dbReference>
<dbReference type="STRING" id="388408.LAX5112_00585"/>
<feature type="domain" description="Multidrug resistance protein MdtA-like alpha-helical hairpin" evidence="3">
    <location>
        <begin position="139"/>
        <end position="201"/>
    </location>
</feature>
<protein>
    <submittedName>
        <fullName evidence="4">Efflux pump periplasmic linker BepF</fullName>
    </submittedName>
</protein>
<comment type="similarity">
    <text evidence="1">Belongs to the membrane fusion protein (MFP) (TC 8.A.1) family.</text>
</comment>
<dbReference type="Pfam" id="PF25876">
    <property type="entry name" value="HH_MFP_RND"/>
    <property type="match status" value="1"/>
</dbReference>
<dbReference type="Gene3D" id="2.40.50.100">
    <property type="match status" value="1"/>
</dbReference>
<dbReference type="Gene3D" id="2.40.420.20">
    <property type="match status" value="1"/>
</dbReference>
<dbReference type="GO" id="GO:1990281">
    <property type="term" value="C:efflux pump complex"/>
    <property type="evidence" value="ECO:0007669"/>
    <property type="project" value="TreeGrafter"/>
</dbReference>
<dbReference type="AlphaFoldDB" id="A0A0M6ZSW7"/>
<dbReference type="Gene3D" id="2.40.30.170">
    <property type="match status" value="1"/>
</dbReference>
<proteinExistence type="inferred from homology"/>
<evidence type="ECO:0000313" key="5">
    <source>
        <dbReference type="Proteomes" id="UP000053235"/>
    </source>
</evidence>
<evidence type="ECO:0000259" key="3">
    <source>
        <dbReference type="Pfam" id="PF25876"/>
    </source>
</evidence>
<feature type="transmembrane region" description="Helical" evidence="2">
    <location>
        <begin position="25"/>
        <end position="47"/>
    </location>
</feature>
<dbReference type="OrthoDB" id="9813967at2"/>
<dbReference type="SUPFAM" id="SSF111369">
    <property type="entry name" value="HlyD-like secretion proteins"/>
    <property type="match status" value="1"/>
</dbReference>
<keyword evidence="2" id="KW-0812">Transmembrane</keyword>
<evidence type="ECO:0000256" key="1">
    <source>
        <dbReference type="ARBA" id="ARBA00009477"/>
    </source>
</evidence>
<reference evidence="5" key="1">
    <citation type="submission" date="2015-07" db="EMBL/GenBank/DDBJ databases">
        <authorList>
            <person name="Rodrigo-Torres Lidia"/>
            <person name="Arahal R.David."/>
        </authorList>
    </citation>
    <scope>NUCLEOTIDE SEQUENCE [LARGE SCALE GENOMIC DNA]</scope>
    <source>
        <strain evidence="5">CECT 5112</strain>
    </source>
</reference>
<name>A0A0M6ZSW7_9HYPH</name>
<keyword evidence="2" id="KW-1133">Transmembrane helix</keyword>
<dbReference type="PANTHER" id="PTHR30469">
    <property type="entry name" value="MULTIDRUG RESISTANCE PROTEIN MDTA"/>
    <property type="match status" value="1"/>
</dbReference>
<sequence length="401" mass="43515">MPKDHQTPAPNTTGSNSRLRRFGRMALSTATFSINVGLAAAAVMIGVTTIQMRAEEKPSVDPSPLAVVDVFTPDWETGYDVERSFVGRLEPARSTDLAFELSGTVREVRVDEGDLVEEGAVIAVLDTRSIEADRRRQVANRQAAESDRELAMLTLNRRQLLKDNGHVSAQVLDEARLTLSRLDATIAQIDAAIENIDINLDKAVLKAPFSGRVGERLLDDGATASPATPVLRLLESSRPTVRIGLSPEVVDRLDKSQTHDIQISARTFKASLSALRPDLQTRTRTIEALFILDTPEATPAFGRLAELSVFERVETEGAWIPVSALKEGPRGLWTVLTVAKDVDQAAPGQAYVVLREAVEVLHAEEGRAFVRGTLTPDSRIVRDGVHRVVVGQAVDLAKAGG</sequence>
<keyword evidence="5" id="KW-1185">Reference proteome</keyword>
<evidence type="ECO:0000313" key="4">
    <source>
        <dbReference type="EMBL" id="CTQ65316.1"/>
    </source>
</evidence>
<dbReference type="InterPro" id="IPR006143">
    <property type="entry name" value="RND_pump_MFP"/>
</dbReference>
<dbReference type="GO" id="GO:0015562">
    <property type="term" value="F:efflux transmembrane transporter activity"/>
    <property type="evidence" value="ECO:0007669"/>
    <property type="project" value="TreeGrafter"/>
</dbReference>
<dbReference type="NCBIfam" id="TIGR01730">
    <property type="entry name" value="RND_mfp"/>
    <property type="match status" value="1"/>
</dbReference>
<accession>A0A0M6ZSW7</accession>
<gene>
    <name evidence="4" type="primary">bepF_2</name>
    <name evidence="4" type="ORF">LAX5112_00585</name>
</gene>
<dbReference type="PANTHER" id="PTHR30469:SF11">
    <property type="entry name" value="BLL4320 PROTEIN"/>
    <property type="match status" value="1"/>
</dbReference>
<evidence type="ECO:0000256" key="2">
    <source>
        <dbReference type="SAM" id="Phobius"/>
    </source>
</evidence>
<dbReference type="EMBL" id="CXWD01000002">
    <property type="protein sequence ID" value="CTQ65316.1"/>
    <property type="molecule type" value="Genomic_DNA"/>
</dbReference>
<dbReference type="Proteomes" id="UP000053235">
    <property type="component" value="Unassembled WGS sequence"/>
</dbReference>
<keyword evidence="2" id="KW-0472">Membrane</keyword>
<organism evidence="4 5">
    <name type="scientific">Roseibium alexandrii</name>
    <dbReference type="NCBI Taxonomy" id="388408"/>
    <lineage>
        <taxon>Bacteria</taxon>
        <taxon>Pseudomonadati</taxon>
        <taxon>Pseudomonadota</taxon>
        <taxon>Alphaproteobacteria</taxon>
        <taxon>Hyphomicrobiales</taxon>
        <taxon>Stappiaceae</taxon>
        <taxon>Roseibium</taxon>
    </lineage>
</organism>